<evidence type="ECO:0000256" key="2">
    <source>
        <dbReference type="ARBA" id="ARBA00022475"/>
    </source>
</evidence>
<reference evidence="7 8" key="1">
    <citation type="submission" date="2017-03" db="EMBL/GenBank/DDBJ databases">
        <title>Genome sequence of Sphingomonas mucosissima DSM 17494.</title>
        <authorList>
            <person name="Poehlein A."/>
            <person name="Wuebbeler J.H."/>
            <person name="Steinbuechel A."/>
            <person name="Daniel R."/>
        </authorList>
    </citation>
    <scope>NUCLEOTIDE SEQUENCE [LARGE SCALE GENOMIC DNA]</scope>
    <source>
        <strain evidence="7 8">DSM 17494</strain>
    </source>
</reference>
<evidence type="ECO:0008006" key="9">
    <source>
        <dbReference type="Google" id="ProtNLM"/>
    </source>
</evidence>
<keyword evidence="3 6" id="KW-0812">Transmembrane</keyword>
<proteinExistence type="predicted"/>
<feature type="transmembrane region" description="Helical" evidence="6">
    <location>
        <begin position="142"/>
        <end position="161"/>
    </location>
</feature>
<dbReference type="OrthoDB" id="7011692at2"/>
<keyword evidence="2" id="KW-1003">Cell membrane</keyword>
<feature type="transmembrane region" description="Helical" evidence="6">
    <location>
        <begin position="357"/>
        <end position="377"/>
    </location>
</feature>
<accession>A0A245ZH97</accession>
<feature type="transmembrane region" description="Helical" evidence="6">
    <location>
        <begin position="264"/>
        <end position="285"/>
    </location>
</feature>
<evidence type="ECO:0000313" key="8">
    <source>
        <dbReference type="Proteomes" id="UP000197783"/>
    </source>
</evidence>
<dbReference type="RefSeq" id="WP_088334313.1">
    <property type="nucleotide sequence ID" value="NZ_NBBJ01000004.1"/>
</dbReference>
<feature type="transmembrane region" description="Helical" evidence="6">
    <location>
        <begin position="28"/>
        <end position="50"/>
    </location>
</feature>
<evidence type="ECO:0000256" key="1">
    <source>
        <dbReference type="ARBA" id="ARBA00004651"/>
    </source>
</evidence>
<dbReference type="AlphaFoldDB" id="A0A245ZH97"/>
<keyword evidence="8" id="KW-1185">Reference proteome</keyword>
<feature type="transmembrane region" description="Helical" evidence="6">
    <location>
        <begin position="56"/>
        <end position="77"/>
    </location>
</feature>
<keyword evidence="4 6" id="KW-1133">Transmembrane helix</keyword>
<gene>
    <name evidence="7" type="ORF">SPMU_26340</name>
</gene>
<comment type="subcellular location">
    <subcellularLocation>
        <location evidence="1">Cell membrane</location>
        <topology evidence="1">Multi-pass membrane protein</topology>
    </subcellularLocation>
</comment>
<dbReference type="PANTHER" id="PTHR30250:SF26">
    <property type="entry name" value="PSMA PROTEIN"/>
    <property type="match status" value="1"/>
</dbReference>
<protein>
    <recommendedName>
        <fullName evidence="9">Polysaccharide biosynthesis protein</fullName>
    </recommendedName>
</protein>
<dbReference type="InterPro" id="IPR050833">
    <property type="entry name" value="Poly_Biosynth_Transport"/>
</dbReference>
<evidence type="ECO:0000256" key="5">
    <source>
        <dbReference type="ARBA" id="ARBA00023136"/>
    </source>
</evidence>
<feature type="transmembrane region" description="Helical" evidence="6">
    <location>
        <begin position="323"/>
        <end position="345"/>
    </location>
</feature>
<evidence type="ECO:0000256" key="3">
    <source>
        <dbReference type="ARBA" id="ARBA00022692"/>
    </source>
</evidence>
<evidence type="ECO:0000313" key="7">
    <source>
        <dbReference type="EMBL" id="OWK29107.1"/>
    </source>
</evidence>
<organism evidence="7 8">
    <name type="scientific">Sphingomonas mucosissima</name>
    <dbReference type="NCBI Taxonomy" id="370959"/>
    <lineage>
        <taxon>Bacteria</taxon>
        <taxon>Pseudomonadati</taxon>
        <taxon>Pseudomonadota</taxon>
        <taxon>Alphaproteobacteria</taxon>
        <taxon>Sphingomonadales</taxon>
        <taxon>Sphingomonadaceae</taxon>
        <taxon>Sphingomonas</taxon>
    </lineage>
</organism>
<sequence length="440" mass="46152">MATGRGLMGRSLDRGITLRLGRTLSAQAYGQVVTVAVQIALVPLLLHAWGTRTYGAWLLLSAVPFYLTFSDFGFTYVAKNAMVMAVSAHRRDEALRIFHSIFALLCVAAPLLLLGSGAVIFLADVPRWLGLDAIPRAVARTVLLLLVTNVLLYQFFLLVCAGIRSENRPASEAMWAASARLLEGIAVAGTALAGGGLVAAAAAIVAARLLSLLAAYRWLRGVSHWLRLGMSHADRATLAALWRPALAYMLLPMAQAMLIQAPVLIVGGVMGAVATVIFSTTRTVARAGMAAINMINNSVTSEYAALAGSGDHQQAARLLRVQAGATLILTGLYALAVLLATPVVLPLLTHGAVQPAYPFLPLLVGAVAAEMLWSALFTPVAAVNRHGRITMIFLVVSAVTLAAAGPLTQGFGLSGIAAALLVAHAAMIPAIIVTGRHRAR</sequence>
<keyword evidence="5 6" id="KW-0472">Membrane</keyword>
<evidence type="ECO:0000256" key="4">
    <source>
        <dbReference type="ARBA" id="ARBA00022989"/>
    </source>
</evidence>
<dbReference type="GO" id="GO:0005886">
    <property type="term" value="C:plasma membrane"/>
    <property type="evidence" value="ECO:0007669"/>
    <property type="project" value="UniProtKB-SubCell"/>
</dbReference>
<dbReference type="EMBL" id="NBBJ01000004">
    <property type="protein sequence ID" value="OWK29107.1"/>
    <property type="molecule type" value="Genomic_DNA"/>
</dbReference>
<dbReference type="Proteomes" id="UP000197783">
    <property type="component" value="Unassembled WGS sequence"/>
</dbReference>
<feature type="transmembrane region" description="Helical" evidence="6">
    <location>
        <begin position="413"/>
        <end position="434"/>
    </location>
</feature>
<name>A0A245ZH97_9SPHN</name>
<comment type="caution">
    <text evidence="7">The sequence shown here is derived from an EMBL/GenBank/DDBJ whole genome shotgun (WGS) entry which is preliminary data.</text>
</comment>
<feature type="transmembrane region" description="Helical" evidence="6">
    <location>
        <begin position="97"/>
        <end position="122"/>
    </location>
</feature>
<evidence type="ECO:0000256" key="6">
    <source>
        <dbReference type="SAM" id="Phobius"/>
    </source>
</evidence>
<dbReference type="PANTHER" id="PTHR30250">
    <property type="entry name" value="PST FAMILY PREDICTED COLANIC ACID TRANSPORTER"/>
    <property type="match status" value="1"/>
</dbReference>
<feature type="transmembrane region" description="Helical" evidence="6">
    <location>
        <begin position="389"/>
        <end position="407"/>
    </location>
</feature>